<comment type="subunit">
    <text evidence="3 5">Forms a cylinder of 14 subunits composed of two heptameric rings stacked back-to-back. Interacts with the co-chaperonin GroES.</text>
</comment>
<comment type="subcellular location">
    <subcellularLocation>
        <location evidence="3">Cytoplasm</location>
    </subcellularLocation>
</comment>
<dbReference type="Gene3D" id="1.10.560.10">
    <property type="entry name" value="GroEL-like equatorial domain"/>
    <property type="match status" value="1"/>
</dbReference>
<dbReference type="GO" id="GO:0005737">
    <property type="term" value="C:cytoplasm"/>
    <property type="evidence" value="ECO:0007669"/>
    <property type="project" value="UniProtKB-SubCell"/>
</dbReference>
<dbReference type="GO" id="GO:0051082">
    <property type="term" value="F:unfolded protein binding"/>
    <property type="evidence" value="ECO:0007669"/>
    <property type="project" value="UniProtKB-UniRule"/>
</dbReference>
<dbReference type="CDD" id="cd03344">
    <property type="entry name" value="GroEL"/>
    <property type="match status" value="1"/>
</dbReference>
<keyword evidence="3" id="KW-0963">Cytoplasm</keyword>
<dbReference type="FunFam" id="3.50.7.10:FF:000001">
    <property type="entry name" value="60 kDa chaperonin"/>
    <property type="match status" value="1"/>
</dbReference>
<dbReference type="Gene3D" id="3.50.7.10">
    <property type="entry name" value="GroEL"/>
    <property type="match status" value="1"/>
</dbReference>
<proteinExistence type="inferred from homology"/>
<feature type="binding site" evidence="3">
    <location>
        <position position="497"/>
    </location>
    <ligand>
        <name>ATP</name>
        <dbReference type="ChEBI" id="CHEBI:30616"/>
    </ligand>
</feature>
<dbReference type="InterPro" id="IPR002423">
    <property type="entry name" value="Cpn60/GroEL/TCP-1"/>
</dbReference>
<reference evidence="7 8" key="1">
    <citation type="submission" date="2017-09" db="EMBL/GenBank/DDBJ databases">
        <title>Depth-based differentiation of microbial function through sediment-hosted aquifers and enrichment of novel symbionts in the deep terrestrial subsurface.</title>
        <authorList>
            <person name="Probst A.J."/>
            <person name="Ladd B."/>
            <person name="Jarett J.K."/>
            <person name="Geller-Mcgrath D.E."/>
            <person name="Sieber C.M."/>
            <person name="Emerson J.B."/>
            <person name="Anantharaman K."/>
            <person name="Thomas B.C."/>
            <person name="Malmstrom R."/>
            <person name="Stieglmeier M."/>
            <person name="Klingl A."/>
            <person name="Woyke T."/>
            <person name="Ryan C.M."/>
            <person name="Banfield J.F."/>
        </authorList>
    </citation>
    <scope>NUCLEOTIDE SEQUENCE [LARGE SCALE GENOMIC DNA]</scope>
    <source>
        <strain evidence="7">CG10_big_fil_rev_8_21_14_0_10_36_16</strain>
    </source>
</reference>
<evidence type="ECO:0000256" key="1">
    <source>
        <dbReference type="ARBA" id="ARBA00006607"/>
    </source>
</evidence>
<evidence type="ECO:0000256" key="2">
    <source>
        <dbReference type="ARBA" id="ARBA00023186"/>
    </source>
</evidence>
<keyword evidence="3" id="KW-0413">Isomerase</keyword>
<dbReference type="GO" id="GO:0042026">
    <property type="term" value="P:protein refolding"/>
    <property type="evidence" value="ECO:0007669"/>
    <property type="project" value="UniProtKB-UniRule"/>
</dbReference>
<dbReference type="Gene3D" id="3.30.260.10">
    <property type="entry name" value="TCP-1-like chaperonin intermediate domain"/>
    <property type="match status" value="1"/>
</dbReference>
<feature type="binding site" evidence="3">
    <location>
        <position position="414"/>
    </location>
    <ligand>
        <name>ATP</name>
        <dbReference type="ChEBI" id="CHEBI:30616"/>
    </ligand>
</feature>
<name>A0A2J0QB41_9BACT</name>
<evidence type="ECO:0000256" key="6">
    <source>
        <dbReference type="SAM" id="MobiDB-lite"/>
    </source>
</evidence>
<dbReference type="NCBIfam" id="NF009488">
    <property type="entry name" value="PRK12850.1"/>
    <property type="match status" value="1"/>
</dbReference>
<dbReference type="SUPFAM" id="SSF48592">
    <property type="entry name" value="GroEL equatorial domain-like"/>
    <property type="match status" value="1"/>
</dbReference>
<feature type="binding site" evidence="3">
    <location>
        <begin position="86"/>
        <end position="90"/>
    </location>
    <ligand>
        <name>ATP</name>
        <dbReference type="ChEBI" id="CHEBI:30616"/>
    </ligand>
</feature>
<feature type="compositionally biased region" description="Gly residues" evidence="6">
    <location>
        <begin position="535"/>
        <end position="552"/>
    </location>
</feature>
<keyword evidence="2 3" id="KW-0143">Chaperone</keyword>
<comment type="caution">
    <text evidence="7">The sequence shown here is derived from an EMBL/GenBank/DDBJ whole genome shotgun (WGS) entry which is preliminary data.</text>
</comment>
<feature type="binding site" evidence="3">
    <location>
        <begin position="481"/>
        <end position="483"/>
    </location>
    <ligand>
        <name>ATP</name>
        <dbReference type="ChEBI" id="CHEBI:30616"/>
    </ligand>
</feature>
<sequence>MAKQIIYKEQARESLKRGVDKIANAVKVTLGPRGRNVILDKGFGAPIITKDGVTVAKEIELKDKFENIGAELIKEVASKTGDIAGDGTTTATVLAQAIVAEGFSAVNSGANPVFLKRGIDKAVESIAKTLDKNKKDVSGYDRIKEVASISANDTEMGKLIADVFDEVGKDGVVTVEESQTFGLEKELVEGMQFDRGYISPYMVTSTERMEAVYDDPYILITDKKISSIQDILGVLEKISKGGRKDLVIVAEDVDGDALATLVVNKLRGNLNTLAIKAPGFGDRKKEILEDLAIVTGGEVISEDRGIKLDSVELNQLGRARKVVSNKESTTIIGGKGKKGDIDKRVAQIKGQLANTKSDFDREKLQERLGKLTGGVAVIKVGAATETEMKEKKFRIEDSIAATRAALEEGILPGGGIALFEAAKELDYKSAGVGEFGDEAKGVAIIKSVLEKPLRAIAENSGKDSNEVIHKIYHGKPGEGFDAASGKYVDMMKAGIIDPLKVVKTSLINAASVASLILTTEAVVTDLPEPEKDSGSAGGMGGGMPPMGGMGGF</sequence>
<evidence type="ECO:0000256" key="5">
    <source>
        <dbReference type="RuleBase" id="RU000419"/>
    </source>
</evidence>
<dbReference type="NCBIfam" id="NF009489">
    <property type="entry name" value="PRK12851.1"/>
    <property type="match status" value="1"/>
</dbReference>
<comment type="similarity">
    <text evidence="1 3 4">Belongs to the chaperonin (HSP60) family.</text>
</comment>
<comment type="function">
    <text evidence="3 5">Together with its co-chaperonin GroES, plays an essential role in assisting protein folding. The GroEL-GroES system forms a nano-cage that allows encapsulation of the non-native substrate proteins and provides a physical environment optimized to promote and accelerate protein folding.</text>
</comment>
<dbReference type="Proteomes" id="UP000228496">
    <property type="component" value="Unassembled WGS sequence"/>
</dbReference>
<dbReference type="NCBIfam" id="NF000592">
    <property type="entry name" value="PRK00013.1"/>
    <property type="match status" value="1"/>
</dbReference>
<evidence type="ECO:0000256" key="3">
    <source>
        <dbReference type="HAMAP-Rule" id="MF_00600"/>
    </source>
</evidence>
<dbReference type="InterPro" id="IPR027409">
    <property type="entry name" value="GroEL-like_apical_dom_sf"/>
</dbReference>
<feature type="binding site" evidence="3">
    <location>
        <begin position="29"/>
        <end position="32"/>
    </location>
    <ligand>
        <name>ATP</name>
        <dbReference type="ChEBI" id="CHEBI:30616"/>
    </ligand>
</feature>
<organism evidence="7 8">
    <name type="scientific">Candidatus Yanofskybacteria bacterium CG10_big_fil_rev_8_21_14_0_10_36_16</name>
    <dbReference type="NCBI Taxonomy" id="1975096"/>
    <lineage>
        <taxon>Bacteria</taxon>
        <taxon>Candidatus Yanofskyibacteriota</taxon>
    </lineage>
</organism>
<feature type="region of interest" description="Disordered" evidence="6">
    <location>
        <begin position="527"/>
        <end position="552"/>
    </location>
</feature>
<dbReference type="SUPFAM" id="SSF52029">
    <property type="entry name" value="GroEL apical domain-like"/>
    <property type="match status" value="1"/>
</dbReference>
<dbReference type="HAMAP" id="MF_00600">
    <property type="entry name" value="CH60"/>
    <property type="match status" value="1"/>
</dbReference>
<evidence type="ECO:0000256" key="4">
    <source>
        <dbReference type="RuleBase" id="RU000418"/>
    </source>
</evidence>
<dbReference type="GO" id="GO:0005524">
    <property type="term" value="F:ATP binding"/>
    <property type="evidence" value="ECO:0007669"/>
    <property type="project" value="UniProtKB-UniRule"/>
</dbReference>
<dbReference type="AlphaFoldDB" id="A0A2J0QB41"/>
<dbReference type="NCBIfam" id="TIGR02348">
    <property type="entry name" value="GroEL"/>
    <property type="match status" value="1"/>
</dbReference>
<dbReference type="PANTHER" id="PTHR45633">
    <property type="entry name" value="60 KDA HEAT SHOCK PROTEIN, MITOCHONDRIAL"/>
    <property type="match status" value="1"/>
</dbReference>
<dbReference type="InterPro" id="IPR001844">
    <property type="entry name" value="Cpn60/GroEL"/>
</dbReference>
<dbReference type="InterPro" id="IPR027410">
    <property type="entry name" value="TCP-1-like_intermed_sf"/>
</dbReference>
<dbReference type="SUPFAM" id="SSF54849">
    <property type="entry name" value="GroEL-intermediate domain like"/>
    <property type="match status" value="1"/>
</dbReference>
<dbReference type="NCBIfam" id="NF009487">
    <property type="entry name" value="PRK12849.1"/>
    <property type="match status" value="1"/>
</dbReference>
<dbReference type="GO" id="GO:0016853">
    <property type="term" value="F:isomerase activity"/>
    <property type="evidence" value="ECO:0007669"/>
    <property type="project" value="UniProtKB-KW"/>
</dbReference>
<keyword evidence="3" id="KW-0067">ATP-binding</keyword>
<dbReference type="GO" id="GO:0140662">
    <property type="term" value="F:ATP-dependent protein folding chaperone"/>
    <property type="evidence" value="ECO:0007669"/>
    <property type="project" value="InterPro"/>
</dbReference>
<accession>A0A2J0QB41</accession>
<evidence type="ECO:0000313" key="7">
    <source>
        <dbReference type="EMBL" id="PJE51440.1"/>
    </source>
</evidence>
<dbReference type="EMBL" id="PCXQ01000002">
    <property type="protein sequence ID" value="PJE51440.1"/>
    <property type="molecule type" value="Genomic_DNA"/>
</dbReference>
<dbReference type="InterPro" id="IPR027413">
    <property type="entry name" value="GROEL-like_equatorial_sf"/>
</dbReference>
<feature type="binding site" evidence="3">
    <location>
        <position position="50"/>
    </location>
    <ligand>
        <name>ATP</name>
        <dbReference type="ChEBI" id="CHEBI:30616"/>
    </ligand>
</feature>
<dbReference type="EC" id="5.6.1.7" evidence="3"/>
<dbReference type="PRINTS" id="PR00298">
    <property type="entry name" value="CHAPERONIN60"/>
</dbReference>
<keyword evidence="3" id="KW-0547">Nucleotide-binding</keyword>
<evidence type="ECO:0000313" key="8">
    <source>
        <dbReference type="Proteomes" id="UP000228496"/>
    </source>
</evidence>
<dbReference type="Pfam" id="PF00118">
    <property type="entry name" value="Cpn60_TCP1"/>
    <property type="match status" value="1"/>
</dbReference>
<protein>
    <recommendedName>
        <fullName evidence="3">Chaperonin GroEL</fullName>
        <ecNumber evidence="3">5.6.1.7</ecNumber>
    </recommendedName>
    <alternativeName>
        <fullName evidence="3">60 kDa chaperonin</fullName>
    </alternativeName>
    <alternativeName>
        <fullName evidence="3">Chaperonin-60</fullName>
        <shortName evidence="3">Cpn60</shortName>
    </alternativeName>
</protein>
<gene>
    <name evidence="3 7" type="primary">groL</name>
    <name evidence="3" type="synonym">groEL</name>
    <name evidence="7" type="ORF">COV29_00430</name>
</gene>